<sequence length="102" mass="11369">MTAIVDYDLTRARRKLDELDRVLRSVKNRMGNTLDVRRVCGDVDRLKDSLDLLCEHAPPAGPSEPREDAPSPLEPLPEVPYDPALFADADDEGIGGMRPQRT</sequence>
<reference evidence="3" key="1">
    <citation type="journal article" date="2019" name="Int. J. Syst. Evol. Microbiol.">
        <title>The Global Catalogue of Microorganisms (GCM) 10K type strain sequencing project: providing services to taxonomists for standard genome sequencing and annotation.</title>
        <authorList>
            <consortium name="The Broad Institute Genomics Platform"/>
            <consortium name="The Broad Institute Genome Sequencing Center for Infectious Disease"/>
            <person name="Wu L."/>
            <person name="Ma J."/>
        </authorList>
    </citation>
    <scope>NUCLEOTIDE SEQUENCE [LARGE SCALE GENOMIC DNA]</scope>
    <source>
        <strain evidence="3">JCM 17986</strain>
    </source>
</reference>
<dbReference type="EMBL" id="BAABHS010000009">
    <property type="protein sequence ID" value="GAA4963839.1"/>
    <property type="molecule type" value="Genomic_DNA"/>
</dbReference>
<organism evidence="2 3">
    <name type="scientific">Yinghuangia aomiensis</name>
    <dbReference type="NCBI Taxonomy" id="676205"/>
    <lineage>
        <taxon>Bacteria</taxon>
        <taxon>Bacillati</taxon>
        <taxon>Actinomycetota</taxon>
        <taxon>Actinomycetes</taxon>
        <taxon>Kitasatosporales</taxon>
        <taxon>Streptomycetaceae</taxon>
        <taxon>Yinghuangia</taxon>
    </lineage>
</organism>
<dbReference type="Proteomes" id="UP001500466">
    <property type="component" value="Unassembled WGS sequence"/>
</dbReference>
<keyword evidence="3" id="KW-1185">Reference proteome</keyword>
<evidence type="ECO:0000256" key="1">
    <source>
        <dbReference type="SAM" id="MobiDB-lite"/>
    </source>
</evidence>
<gene>
    <name evidence="2" type="ORF">GCM10023205_29750</name>
</gene>
<proteinExistence type="predicted"/>
<name>A0ABP9H8F4_9ACTN</name>
<accession>A0ABP9H8F4</accession>
<comment type="caution">
    <text evidence="2">The sequence shown here is derived from an EMBL/GenBank/DDBJ whole genome shotgun (WGS) entry which is preliminary data.</text>
</comment>
<dbReference type="RefSeq" id="WP_345675920.1">
    <property type="nucleotide sequence ID" value="NZ_BAABHS010000009.1"/>
</dbReference>
<feature type="region of interest" description="Disordered" evidence="1">
    <location>
        <begin position="54"/>
        <end position="102"/>
    </location>
</feature>
<evidence type="ECO:0000313" key="2">
    <source>
        <dbReference type="EMBL" id="GAA4963839.1"/>
    </source>
</evidence>
<evidence type="ECO:0000313" key="3">
    <source>
        <dbReference type="Proteomes" id="UP001500466"/>
    </source>
</evidence>
<protein>
    <submittedName>
        <fullName evidence="2">Uncharacterized protein</fullName>
    </submittedName>
</protein>